<name>A0AAD6GT95_9EURO</name>
<reference evidence="4 5" key="1">
    <citation type="journal article" date="2023" name="IMA Fungus">
        <title>Comparative genomic study of the Penicillium genus elucidates a diverse pangenome and 15 lateral gene transfer events.</title>
        <authorList>
            <person name="Petersen C."/>
            <person name="Sorensen T."/>
            <person name="Nielsen M.R."/>
            <person name="Sondergaard T.E."/>
            <person name="Sorensen J.L."/>
            <person name="Fitzpatrick D.A."/>
            <person name="Frisvad J.C."/>
            <person name="Nielsen K.L."/>
        </authorList>
    </citation>
    <scope>NUCLEOTIDE SEQUENCE [LARGE SCALE GENOMIC DNA]</scope>
    <source>
        <strain evidence="4 5">IBT 29057</strain>
    </source>
</reference>
<accession>A0AAD6GT95</accession>
<proteinExistence type="predicted"/>
<dbReference type="Pfam" id="PF11951">
    <property type="entry name" value="Fungal_trans_2"/>
    <property type="match status" value="1"/>
</dbReference>
<keyword evidence="5" id="KW-1185">Reference proteome</keyword>
<feature type="compositionally biased region" description="Polar residues" evidence="3">
    <location>
        <begin position="15"/>
        <end position="25"/>
    </location>
</feature>
<dbReference type="EMBL" id="JAQJAC010000004">
    <property type="protein sequence ID" value="KAJ5585846.1"/>
    <property type="molecule type" value="Genomic_DNA"/>
</dbReference>
<dbReference type="AlphaFoldDB" id="A0AAD6GT95"/>
<comment type="subcellular location">
    <subcellularLocation>
        <location evidence="1">Nucleus</location>
    </subcellularLocation>
</comment>
<dbReference type="Proteomes" id="UP001216150">
    <property type="component" value="Unassembled WGS sequence"/>
</dbReference>
<comment type="caution">
    <text evidence="4">The sequence shown here is derived from an EMBL/GenBank/DDBJ whole genome shotgun (WGS) entry which is preliminary data.</text>
</comment>
<evidence type="ECO:0000256" key="2">
    <source>
        <dbReference type="ARBA" id="ARBA00023242"/>
    </source>
</evidence>
<dbReference type="PANTHER" id="PTHR37534">
    <property type="entry name" value="TRANSCRIPTIONAL ACTIVATOR PROTEIN UGA3"/>
    <property type="match status" value="1"/>
</dbReference>
<dbReference type="PANTHER" id="PTHR37534:SF25">
    <property type="entry name" value="ZN(II)2CYS6 TRANSCRIPTION FACTOR (EUROFUNG)"/>
    <property type="match status" value="1"/>
</dbReference>
<dbReference type="GO" id="GO:0000976">
    <property type="term" value="F:transcription cis-regulatory region binding"/>
    <property type="evidence" value="ECO:0007669"/>
    <property type="project" value="TreeGrafter"/>
</dbReference>
<feature type="compositionally biased region" description="Polar residues" evidence="3">
    <location>
        <begin position="39"/>
        <end position="54"/>
    </location>
</feature>
<dbReference type="InterPro" id="IPR021858">
    <property type="entry name" value="Fun_TF"/>
</dbReference>
<keyword evidence="2" id="KW-0539">Nucleus</keyword>
<dbReference type="GO" id="GO:0045944">
    <property type="term" value="P:positive regulation of transcription by RNA polymerase II"/>
    <property type="evidence" value="ECO:0007669"/>
    <property type="project" value="TreeGrafter"/>
</dbReference>
<evidence type="ECO:0000313" key="5">
    <source>
        <dbReference type="Proteomes" id="UP001216150"/>
    </source>
</evidence>
<dbReference type="GO" id="GO:0003700">
    <property type="term" value="F:DNA-binding transcription factor activity"/>
    <property type="evidence" value="ECO:0007669"/>
    <property type="project" value="TreeGrafter"/>
</dbReference>
<evidence type="ECO:0000256" key="1">
    <source>
        <dbReference type="ARBA" id="ARBA00004123"/>
    </source>
</evidence>
<organism evidence="4 5">
    <name type="scientific">Penicillium hetheringtonii</name>
    <dbReference type="NCBI Taxonomy" id="911720"/>
    <lineage>
        <taxon>Eukaryota</taxon>
        <taxon>Fungi</taxon>
        <taxon>Dikarya</taxon>
        <taxon>Ascomycota</taxon>
        <taxon>Pezizomycotina</taxon>
        <taxon>Eurotiomycetes</taxon>
        <taxon>Eurotiomycetidae</taxon>
        <taxon>Eurotiales</taxon>
        <taxon>Aspergillaceae</taxon>
        <taxon>Penicillium</taxon>
    </lineage>
</organism>
<protein>
    <submittedName>
        <fullName evidence="4">Uncharacterized protein</fullName>
    </submittedName>
</protein>
<dbReference type="GO" id="GO:0005634">
    <property type="term" value="C:nucleus"/>
    <property type="evidence" value="ECO:0007669"/>
    <property type="project" value="UniProtKB-SubCell"/>
</dbReference>
<evidence type="ECO:0000313" key="4">
    <source>
        <dbReference type="EMBL" id="KAJ5585846.1"/>
    </source>
</evidence>
<evidence type="ECO:0000256" key="3">
    <source>
        <dbReference type="SAM" id="MobiDB-lite"/>
    </source>
</evidence>
<gene>
    <name evidence="4" type="ORF">N7450_005633</name>
</gene>
<feature type="region of interest" description="Disordered" evidence="3">
    <location>
        <begin position="11"/>
        <end position="79"/>
    </location>
</feature>
<sequence length="489" mass="55162">MVCEYGPKRLRFRQSRYTTSSSASADKTRRESNALREPTATSNDPGAISATSETPHAAPSDHLDYRSHHPNSIDGSGSARILTRTTPLCVSAEPLHRRANADITYVSPGNNISSPNLSPPHTLTDEVDCKVFAFYVESAGHWIDIGSPEGYFHSYVPQLALREPLLLAACLSCASHLMYLRGLIDKEAEQYYSDRVVSLMIPALSSDQANSSNEVLLATIVILRMSEQFLELSSDAQRHLQGAASVFLDGTDWSPVETNLATSCFWSYLRESIRISFLREQPCPFDLGHLTLREDDMTIPAATDGIWTHRMTFLIIRAGELCWASPRQYAVTEARRLKTLLEKWRAHLPPSFRPWCICENDNNPFPNIRYFAPWHVMLAVYYPEDWADTNLYDMHRYIETAIVAPTRLLCGLCMSNMANVGTNLNGSHLMAWCGRFLSGREEQQCLLNFLTEFSRNTKWPSQVDCARLEETWAKSRRPWLDCLGVSPGV</sequence>